<reference evidence="4" key="1">
    <citation type="submission" date="2022-01" db="EMBL/GenBank/DDBJ databases">
        <authorList>
            <person name="Braso-Vives M."/>
        </authorList>
    </citation>
    <scope>NUCLEOTIDE SEQUENCE</scope>
</reference>
<sequence>MNPMKGFLKTPNGVFALTKEPMTVGKGQGCEITLKNPHVEDHHAVIQLNERDHCFVLQDLNSQRGTYVNDCRVPTGAVRLAPGDVIKFAAEGEGYELEVYYPPVYQRPASNLPIAISTSATPSQPWAVKSQSKSSAPRILSRRPGHSSPTPQYPDTNSPPKHQAAAFARRPVPPAAGMETVPPGMQFTTVEPLGAGRTVSEPLSVGRQSLPSQPMLPNLGGPVVHSTPYRTDLNQSWPSNRSGTANQPYIVGNQGSSRMERYIPQSPDRNTLHPGNQAWARPQSSTTQSSGIGSGSHSPAVSHVGHKPTTAPAEWMTNGGTRPAGPSVSPRNGSLSSNESLNSTPNSSPRDEPTSHRDLAAKRIAGSENSGLGRDRPQDGMQKKVTPPRVKTAVGGRKIGVTDRRRYSQDILGSGDTGASFLGDLTEEMNGHVSVSQNALNFTGRDLHQHNGHDSPRNGHDSPRNGHVPFEDAFEASPASPRFGQSSVEVSNKAMGVEEDGGFTFNGSITHGHLDAGRRLFNGEVLKARTLEEKDQYIAELEENMSRLQLLEEDSRDKDNTILSLTEEIAQLEGALLQAQGSGDSESFVAERLFLLESEVARKNNELARLRHQLGSMQADSSVYHDSYEAMRSELVERNQEVSTLRANLERTSKNYNMSAGTVMSLRREVTRKDEHIAKLKKEMDKVKKELREREAEVELMSTKFSRLREDKKKSSADDSFSLEKEIINLKNTLKTVEEKAAEQEKQLKKYRVDMVRLRMQRAADKEVHTRLQSELNENKSLALSSQHTEQQLRVELEATSSRMERLRSKIIQAVYGAPAKANKKKPSSLLSDNDVLTNLQRLMDERVACQDVLKRVKEKGKLDEATKKEMTLMLKDQLGPPPSAKGNKGK</sequence>
<evidence type="ECO:0000256" key="2">
    <source>
        <dbReference type="SAM" id="MobiDB-lite"/>
    </source>
</evidence>
<feature type="compositionally biased region" description="Basic and acidic residues" evidence="2">
    <location>
        <begin position="349"/>
        <end position="361"/>
    </location>
</feature>
<evidence type="ECO:0000313" key="4">
    <source>
        <dbReference type="EMBL" id="CAH1240699.1"/>
    </source>
</evidence>
<dbReference type="OrthoDB" id="687730at2759"/>
<keyword evidence="1" id="KW-0175">Coiled coil</keyword>
<dbReference type="InterPro" id="IPR000253">
    <property type="entry name" value="FHA_dom"/>
</dbReference>
<feature type="compositionally biased region" description="Basic and acidic residues" evidence="2">
    <location>
        <begin position="445"/>
        <end position="464"/>
    </location>
</feature>
<feature type="domain" description="FHA" evidence="3">
    <location>
        <begin position="22"/>
        <end position="73"/>
    </location>
</feature>
<evidence type="ECO:0000256" key="1">
    <source>
        <dbReference type="SAM" id="Coils"/>
    </source>
</evidence>
<dbReference type="SUPFAM" id="SSF49879">
    <property type="entry name" value="SMAD/FHA domain"/>
    <property type="match status" value="1"/>
</dbReference>
<evidence type="ECO:0000313" key="5">
    <source>
        <dbReference type="Proteomes" id="UP000838412"/>
    </source>
</evidence>
<protein>
    <submittedName>
        <fullName evidence="4">CCDC27 protein</fullName>
    </submittedName>
</protein>
<dbReference type="Gene3D" id="2.60.200.20">
    <property type="match status" value="1"/>
</dbReference>
<feature type="region of interest" description="Disordered" evidence="2">
    <location>
        <begin position="445"/>
        <end position="487"/>
    </location>
</feature>
<dbReference type="PANTHER" id="PTHR18853">
    <property type="entry name" value="FORKHEAD-ASSOCIATED DOMAIN-CONTAINING PROTEIN 1-RELATED"/>
    <property type="match status" value="1"/>
</dbReference>
<feature type="region of interest" description="Disordered" evidence="2">
    <location>
        <begin position="120"/>
        <end position="166"/>
    </location>
</feature>
<dbReference type="InterPro" id="IPR052642">
    <property type="entry name" value="CC-FHA_domain"/>
</dbReference>
<keyword evidence="5" id="KW-1185">Reference proteome</keyword>
<feature type="coiled-coil region" evidence="1">
    <location>
        <begin position="531"/>
        <end position="558"/>
    </location>
</feature>
<organism evidence="4 5">
    <name type="scientific">Branchiostoma lanceolatum</name>
    <name type="common">Common lancelet</name>
    <name type="synonym">Amphioxus lanceolatum</name>
    <dbReference type="NCBI Taxonomy" id="7740"/>
    <lineage>
        <taxon>Eukaryota</taxon>
        <taxon>Metazoa</taxon>
        <taxon>Chordata</taxon>
        <taxon>Cephalochordata</taxon>
        <taxon>Leptocardii</taxon>
        <taxon>Amphioxiformes</taxon>
        <taxon>Branchiostomatidae</taxon>
        <taxon>Branchiostoma</taxon>
    </lineage>
</organism>
<dbReference type="EMBL" id="OV696696">
    <property type="protein sequence ID" value="CAH1240699.1"/>
    <property type="molecule type" value="Genomic_DNA"/>
</dbReference>
<feature type="compositionally biased region" description="Low complexity" evidence="2">
    <location>
        <begin position="283"/>
        <end position="298"/>
    </location>
</feature>
<dbReference type="Proteomes" id="UP000838412">
    <property type="component" value="Chromosome 11"/>
</dbReference>
<gene>
    <name evidence="4" type="primary">CCDC27</name>
    <name evidence="4" type="ORF">BLAG_LOCUS4551</name>
</gene>
<feature type="compositionally biased region" description="Polar residues" evidence="2">
    <location>
        <begin position="147"/>
        <end position="160"/>
    </location>
</feature>
<feature type="compositionally biased region" description="Basic and acidic residues" evidence="2">
    <location>
        <begin position="373"/>
        <end position="382"/>
    </location>
</feature>
<feature type="compositionally biased region" description="Polar residues" evidence="2">
    <location>
        <begin position="120"/>
        <end position="135"/>
    </location>
</feature>
<dbReference type="AlphaFoldDB" id="A0A8J9YRS6"/>
<accession>A0A8J9YRS6</accession>
<dbReference type="SMART" id="SM00240">
    <property type="entry name" value="FHA"/>
    <property type="match status" value="1"/>
</dbReference>
<dbReference type="PROSITE" id="PS50006">
    <property type="entry name" value="FHA_DOMAIN"/>
    <property type="match status" value="1"/>
</dbReference>
<name>A0A8J9YRS6_BRALA</name>
<dbReference type="Pfam" id="PF00498">
    <property type="entry name" value="FHA"/>
    <property type="match status" value="1"/>
</dbReference>
<dbReference type="InterPro" id="IPR008984">
    <property type="entry name" value="SMAD_FHA_dom_sf"/>
</dbReference>
<evidence type="ECO:0000259" key="3">
    <source>
        <dbReference type="PROSITE" id="PS50006"/>
    </source>
</evidence>
<proteinExistence type="predicted"/>
<feature type="coiled-coil region" evidence="1">
    <location>
        <begin position="593"/>
        <end position="761"/>
    </location>
</feature>
<feature type="compositionally biased region" description="Low complexity" evidence="2">
    <location>
        <begin position="332"/>
        <end position="348"/>
    </location>
</feature>
<feature type="region of interest" description="Disordered" evidence="2">
    <location>
        <begin position="260"/>
        <end position="401"/>
    </location>
</feature>
<dbReference type="PANTHER" id="PTHR18853:SF10">
    <property type="entry name" value="FHA DOMAIN-CONTAINING PROTEIN"/>
    <property type="match status" value="1"/>
</dbReference>